<comment type="similarity">
    <text evidence="8">Belongs to the papillomaviridae L1 protein family.</text>
</comment>
<keyword evidence="5 8" id="KW-0946">Virion</keyword>
<dbReference type="Gene3D" id="2.60.175.20">
    <property type="entry name" value="Major capsid L1 (late) superfamily, Papillomavirus"/>
    <property type="match status" value="1"/>
</dbReference>
<dbReference type="GO" id="GO:0046718">
    <property type="term" value="P:symbiont entry into host cell"/>
    <property type="evidence" value="ECO:0007669"/>
    <property type="project" value="UniProtKB-UniRule"/>
</dbReference>
<dbReference type="PRINTS" id="PR00865">
    <property type="entry name" value="HPVCAPSIDL1"/>
</dbReference>
<dbReference type="SUPFAM" id="SSF88648">
    <property type="entry name" value="Group I dsDNA viruses"/>
    <property type="match status" value="1"/>
</dbReference>
<dbReference type="GO" id="GO:0005198">
    <property type="term" value="F:structural molecule activity"/>
    <property type="evidence" value="ECO:0007669"/>
    <property type="project" value="InterPro"/>
</dbReference>
<evidence type="ECO:0000256" key="5">
    <source>
        <dbReference type="ARBA" id="ARBA00022844"/>
    </source>
</evidence>
<reference evidence="9" key="1">
    <citation type="journal article" date="2024" name="Microbiome">
        <title>Substantial viral diversity in bats and rodents from East Africa: insights into evolution, recombination, and cocirculation.</title>
        <authorList>
            <person name="Wang D."/>
            <person name="Yang X."/>
            <person name="Ren Z."/>
            <person name="Hu B."/>
            <person name="Zhao H."/>
            <person name="Yang K."/>
            <person name="Shi P."/>
            <person name="Zhang Z."/>
            <person name="Feng Q."/>
            <person name="Nawenja C.V."/>
            <person name="Obanda V."/>
            <person name="Robert K."/>
            <person name="Nalikka B."/>
            <person name="Waruhiu C.N."/>
            <person name="Ochola G.O."/>
            <person name="Onyuok S.O."/>
            <person name="Ochieng H."/>
            <person name="Li B."/>
            <person name="Zhu Y."/>
            <person name="Si H."/>
            <person name="Yin J."/>
            <person name="Kristiansen K."/>
            <person name="Jin X."/>
            <person name="Xu X."/>
            <person name="Xiao M."/>
            <person name="Agwanda B."/>
            <person name="Ommeh S."/>
            <person name="Li J."/>
            <person name="Shi Z.L."/>
        </authorList>
    </citation>
    <scope>NUCLEOTIDE SEQUENCE</scope>
    <source>
        <strain evidence="9">3A/Kenya/BAT613/2015</strain>
    </source>
</reference>
<organism evidence="9">
    <name type="scientific">Eidolon bat papillomavirus</name>
    <dbReference type="NCBI Taxonomy" id="3141875"/>
    <lineage>
        <taxon>Viruses</taxon>
        <taxon>Monodnaviria</taxon>
        <taxon>Shotokuvirae</taxon>
        <taxon>Cossaviricota</taxon>
        <taxon>Papovaviricetes</taxon>
        <taxon>Zurhausenvirales</taxon>
        <taxon>Papillomaviridae</taxon>
    </lineage>
</organism>
<dbReference type="GO" id="GO:0039620">
    <property type="term" value="C:T=7 icosahedral viral capsid"/>
    <property type="evidence" value="ECO:0007669"/>
    <property type="project" value="UniProtKB-KW"/>
</dbReference>
<name>A0AAU7E3M5_9PAPI</name>
<keyword evidence="3 8" id="KW-0945">Host-virus interaction</keyword>
<gene>
    <name evidence="8" type="primary">L1</name>
</gene>
<reference evidence="9" key="2">
    <citation type="submission" date="2024-02" db="EMBL/GenBank/DDBJ databases">
        <authorList>
            <person name="Hu B."/>
        </authorList>
    </citation>
    <scope>NUCLEOTIDE SEQUENCE</scope>
    <source>
        <strain evidence="9">3A/Kenya/BAT613/2015</strain>
    </source>
</reference>
<evidence type="ECO:0000256" key="1">
    <source>
        <dbReference type="ARBA" id="ARBA00004328"/>
    </source>
</evidence>
<evidence type="ECO:0000313" key="9">
    <source>
        <dbReference type="EMBL" id="XBH24123.1"/>
    </source>
</evidence>
<comment type="function">
    <text evidence="8">Forms an icosahedral capsid with a T=7 symmetry and a 50 nm diameter. The capsid is composed of 72 pentamers linked to each other by disulfide bonds and associated with L2 proteins. Binds to heparan sulfate proteoglycans on cell surface of basal layer keratinocytes to provide initial virion attachment. This binding mediates a conformational change in the virus capsid that facilitates efficient infection. The virion enters the host cell via endocytosis. During virus trafficking, L1 protein dissociates from the viral DNA and the genomic DNA is released to the host nucleus. The virion assembly takes place within the cell nucleus. Encapsulates the genomic DNA together with protein L2.</text>
</comment>
<evidence type="ECO:0000256" key="6">
    <source>
        <dbReference type="ARBA" id="ARBA00022921"/>
    </source>
</evidence>
<sequence length="386" mass="43179">MAVWLPAQNKFYLPPAPITRIYNTDEYVTRTDIFYHAGTERLLTVGNPFFEYTTGEDVTVPKVSPNQYRSFRVKLPDPNTFAFGDKSIYDPDRERLVWGLRGLEINRGGPLGVAVTGNPLTNRLGDVENPFAYQNGKPAESDTRSNVAFDVKQTQLFMVGCKPQYGEYWEQAKPCGDLQTGDCPPIQLESSYIEDGDMADIGVGNMNFKTLAASKSEAPLDVSQSIVKYPDFLQMAEDVYGDSLFFYARREQMYARHMFVRDGVEKEAIPEGAIVKPPSGSDHDPPGPFAYYVSPSGSLVSSESQLFNRPYWLQRAQGQNNGIIWLNELFLTVMDNTRGTHLNISRANTDPAPTGKLPSVPRTCLQRNQRTPIRTISSGLWTCLIG</sequence>
<comment type="subcellular location">
    <subcellularLocation>
        <location evidence="1 8">Virion</location>
    </subcellularLocation>
</comment>
<comment type="subunit">
    <text evidence="8">Self-assembles into homopentamers. The capsid has an icosahedral symmetry and consists of 72 capsomers, with each capsomer being a pentamer of L1. Interacts with the minor capsid protein L2; this interaction is necessary for viral genome encapsidation.</text>
</comment>
<keyword evidence="2 8" id="KW-0167">Capsid protein</keyword>
<evidence type="ECO:0000256" key="4">
    <source>
        <dbReference type="ARBA" id="ARBA00022804"/>
    </source>
</evidence>
<evidence type="ECO:0000256" key="2">
    <source>
        <dbReference type="ARBA" id="ARBA00022561"/>
    </source>
</evidence>
<dbReference type="GO" id="GO:0019062">
    <property type="term" value="P:virion attachment to host cell"/>
    <property type="evidence" value="ECO:0007669"/>
    <property type="project" value="UniProtKB-UniRule"/>
</dbReference>
<dbReference type="InterPro" id="IPR011222">
    <property type="entry name" value="dsDNA_vir_gr_I_capsid"/>
</dbReference>
<dbReference type="EMBL" id="PP711991">
    <property type="protein sequence ID" value="XBH24123.1"/>
    <property type="molecule type" value="Genomic_DNA"/>
</dbReference>
<evidence type="ECO:0000256" key="8">
    <source>
        <dbReference type="RuleBase" id="RU361248"/>
    </source>
</evidence>
<keyword evidence="6 8" id="KW-0426">Late protein</keyword>
<keyword evidence="7 8" id="KW-1160">Virus entry into host cell</keyword>
<proteinExistence type="inferred from homology"/>
<dbReference type="InterPro" id="IPR036973">
    <property type="entry name" value="Capsid_L1_sf_Papillomavir"/>
</dbReference>
<dbReference type="InterPro" id="IPR002210">
    <property type="entry name" value="Capsid_L1_Papillomavir"/>
</dbReference>
<accession>A0AAU7E3M5</accession>
<dbReference type="Pfam" id="PF00500">
    <property type="entry name" value="Late_protein_L1"/>
    <property type="match status" value="1"/>
</dbReference>
<keyword evidence="8" id="KW-1145">T=7 icosahedral capsid protein</keyword>
<keyword evidence="4 8" id="KW-1161">Viral attachment to host cell</keyword>
<protein>
    <recommendedName>
        <fullName evidence="8">Major capsid protein L1</fullName>
    </recommendedName>
</protein>
<evidence type="ECO:0000256" key="3">
    <source>
        <dbReference type="ARBA" id="ARBA00022581"/>
    </source>
</evidence>
<evidence type="ECO:0000256" key="7">
    <source>
        <dbReference type="ARBA" id="ARBA00023296"/>
    </source>
</evidence>